<keyword evidence="3" id="KW-1185">Reference proteome</keyword>
<evidence type="ECO:0000313" key="4">
    <source>
        <dbReference type="WBParaSite" id="PgR045_g032_t01"/>
    </source>
</evidence>
<dbReference type="Proteomes" id="UP000887569">
    <property type="component" value="Unplaced"/>
</dbReference>
<feature type="coiled-coil region" evidence="1">
    <location>
        <begin position="489"/>
        <end position="516"/>
    </location>
</feature>
<feature type="compositionally biased region" description="Polar residues" evidence="2">
    <location>
        <begin position="375"/>
        <end position="389"/>
    </location>
</feature>
<evidence type="ECO:0000256" key="1">
    <source>
        <dbReference type="SAM" id="Coils"/>
    </source>
</evidence>
<feature type="region of interest" description="Disordered" evidence="2">
    <location>
        <begin position="227"/>
        <end position="252"/>
    </location>
</feature>
<name>A0A915BL36_PARUN</name>
<evidence type="ECO:0000256" key="2">
    <source>
        <dbReference type="SAM" id="MobiDB-lite"/>
    </source>
</evidence>
<feature type="region of interest" description="Disordered" evidence="2">
    <location>
        <begin position="1"/>
        <end position="48"/>
    </location>
</feature>
<sequence length="568" mass="63795">MAHRYSTAEWEIEDTHSSIGSSNTAPGSASAMKNSEKRGSTNRTKPRYRNRLRRVVREYALKVIFLHREEIYADGLSSVSYSRMQCSAIWNTILMKILHKYPSAVTTVESLKSLWRTTLSKIRKNKATLKKYSMQTAADSVMDDMPSFCDIEMDIYRWLCTTPGFQLITDSSNSLLPTCEPSMITMNGNNDISFTRSSSSSSISSDENESLMEADEDFVVTMDIQSQSDDHQSHAIQDNRNPRINKRRKSTRLGRKERDTLIRLVIHYKDLWMKNSVGRGENDDSNIGRFGFWNHILLKFREQHPLVEASTTSLKRLWRSSRNKVTKHQHDYANYLNGPTSSLPTGSLAPFSDAEVDLYRWLSMRSGFGGSESTAQTAAGVVENSTPQSDVIPPWPGEPYALSQRKCPEAEIAAADLLAGNSLAPPTLSTFTASHLRKSLSKDSLQAVRLRLVQVLSRIRYLEDELRDISTAVQMIDDEQQASIPIDEIERIKEENRRLSAENERLKKEKAEFVGSLSRYLTQTAAVNDDATDIPSKAPSVTLPAATVNNSASVALVDQHASVKDEPV</sequence>
<dbReference type="AlphaFoldDB" id="A0A915BL36"/>
<feature type="region of interest" description="Disordered" evidence="2">
    <location>
        <begin position="375"/>
        <end position="398"/>
    </location>
</feature>
<organism evidence="3 4">
    <name type="scientific">Parascaris univalens</name>
    <name type="common">Nematode worm</name>
    <dbReference type="NCBI Taxonomy" id="6257"/>
    <lineage>
        <taxon>Eukaryota</taxon>
        <taxon>Metazoa</taxon>
        <taxon>Ecdysozoa</taxon>
        <taxon>Nematoda</taxon>
        <taxon>Chromadorea</taxon>
        <taxon>Rhabditida</taxon>
        <taxon>Spirurina</taxon>
        <taxon>Ascaridomorpha</taxon>
        <taxon>Ascaridoidea</taxon>
        <taxon>Ascarididae</taxon>
        <taxon>Parascaris</taxon>
    </lineage>
</organism>
<keyword evidence="1" id="KW-0175">Coiled coil</keyword>
<feature type="compositionally biased region" description="Polar residues" evidence="2">
    <location>
        <begin position="17"/>
        <end position="33"/>
    </location>
</feature>
<reference evidence="4" key="1">
    <citation type="submission" date="2022-11" db="UniProtKB">
        <authorList>
            <consortium name="WormBaseParasite"/>
        </authorList>
    </citation>
    <scope>IDENTIFICATION</scope>
</reference>
<protein>
    <submittedName>
        <fullName evidence="4">Regulatory protein zeste</fullName>
    </submittedName>
</protein>
<dbReference type="WBParaSite" id="PgR045_g032_t01">
    <property type="protein sequence ID" value="PgR045_g032_t01"/>
    <property type="gene ID" value="PgR045_g032"/>
</dbReference>
<evidence type="ECO:0000313" key="3">
    <source>
        <dbReference type="Proteomes" id="UP000887569"/>
    </source>
</evidence>
<feature type="compositionally biased region" description="Basic residues" evidence="2">
    <location>
        <begin position="243"/>
        <end position="252"/>
    </location>
</feature>
<accession>A0A915BL36</accession>
<proteinExistence type="predicted"/>